<dbReference type="EMBL" id="BAAANL010000009">
    <property type="protein sequence ID" value="GAA1874301.1"/>
    <property type="molecule type" value="Genomic_DNA"/>
</dbReference>
<proteinExistence type="predicted"/>
<organism evidence="6 7">
    <name type="scientific">Myceligenerans crystallogenes</name>
    <dbReference type="NCBI Taxonomy" id="316335"/>
    <lineage>
        <taxon>Bacteria</taxon>
        <taxon>Bacillati</taxon>
        <taxon>Actinomycetota</taxon>
        <taxon>Actinomycetes</taxon>
        <taxon>Micrococcales</taxon>
        <taxon>Promicromonosporaceae</taxon>
        <taxon>Myceligenerans</taxon>
    </lineage>
</organism>
<comment type="pathway">
    <text evidence="1">Amino-acid biosynthesis; L-asparagine biosynthesis; L-asparagine from L-aspartate (L-Gln route): step 1/1.</text>
</comment>
<dbReference type="PANTHER" id="PTHR43284">
    <property type="entry name" value="ASPARAGINE SYNTHETASE (GLUTAMINE-HYDROLYZING)"/>
    <property type="match status" value="1"/>
</dbReference>
<gene>
    <name evidence="6" type="ORF">GCM10009751_37300</name>
</gene>
<dbReference type="PANTHER" id="PTHR43284:SF1">
    <property type="entry name" value="ASPARAGINE SYNTHETASE"/>
    <property type="match status" value="1"/>
</dbReference>
<accession>A0ABP4ZVX6</accession>
<dbReference type="Gene3D" id="3.40.50.620">
    <property type="entry name" value="HUPs"/>
    <property type="match status" value="2"/>
</dbReference>
<evidence type="ECO:0000259" key="5">
    <source>
        <dbReference type="Pfam" id="PF00733"/>
    </source>
</evidence>
<dbReference type="InterPro" id="IPR051786">
    <property type="entry name" value="ASN_synthetase/amidase"/>
</dbReference>
<keyword evidence="3" id="KW-0061">Asparagine biosynthesis</keyword>
<evidence type="ECO:0000313" key="7">
    <source>
        <dbReference type="Proteomes" id="UP001501094"/>
    </source>
</evidence>
<evidence type="ECO:0000256" key="1">
    <source>
        <dbReference type="ARBA" id="ARBA00005187"/>
    </source>
</evidence>
<dbReference type="Proteomes" id="UP001501094">
    <property type="component" value="Unassembled WGS sequence"/>
</dbReference>
<dbReference type="InterPro" id="IPR001962">
    <property type="entry name" value="Asn_synthase"/>
</dbReference>
<comment type="caution">
    <text evidence="6">The sequence shown here is derived from an EMBL/GenBank/DDBJ whole genome shotgun (WGS) entry which is preliminary data.</text>
</comment>
<protein>
    <recommendedName>
        <fullName evidence="2">asparagine synthase (glutamine-hydrolyzing)</fullName>
        <ecNumber evidence="2">6.3.5.4</ecNumber>
    </recommendedName>
</protein>
<evidence type="ECO:0000313" key="6">
    <source>
        <dbReference type="EMBL" id="GAA1874301.1"/>
    </source>
</evidence>
<reference evidence="7" key="1">
    <citation type="journal article" date="2019" name="Int. J. Syst. Evol. Microbiol.">
        <title>The Global Catalogue of Microorganisms (GCM) 10K type strain sequencing project: providing services to taxonomists for standard genome sequencing and annotation.</title>
        <authorList>
            <consortium name="The Broad Institute Genomics Platform"/>
            <consortium name="The Broad Institute Genome Sequencing Center for Infectious Disease"/>
            <person name="Wu L."/>
            <person name="Ma J."/>
        </authorList>
    </citation>
    <scope>NUCLEOTIDE SEQUENCE [LARGE SCALE GENOMIC DNA]</scope>
    <source>
        <strain evidence="7">JCM 14326</strain>
    </source>
</reference>
<evidence type="ECO:0000256" key="4">
    <source>
        <dbReference type="ARBA" id="ARBA00048741"/>
    </source>
</evidence>
<evidence type="ECO:0000256" key="2">
    <source>
        <dbReference type="ARBA" id="ARBA00012737"/>
    </source>
</evidence>
<comment type="catalytic activity">
    <reaction evidence="4">
        <text>L-aspartate + L-glutamine + ATP + H2O = L-asparagine + L-glutamate + AMP + diphosphate + H(+)</text>
        <dbReference type="Rhea" id="RHEA:12228"/>
        <dbReference type="ChEBI" id="CHEBI:15377"/>
        <dbReference type="ChEBI" id="CHEBI:15378"/>
        <dbReference type="ChEBI" id="CHEBI:29985"/>
        <dbReference type="ChEBI" id="CHEBI:29991"/>
        <dbReference type="ChEBI" id="CHEBI:30616"/>
        <dbReference type="ChEBI" id="CHEBI:33019"/>
        <dbReference type="ChEBI" id="CHEBI:58048"/>
        <dbReference type="ChEBI" id="CHEBI:58359"/>
        <dbReference type="ChEBI" id="CHEBI:456215"/>
        <dbReference type="EC" id="6.3.5.4"/>
    </reaction>
</comment>
<keyword evidence="3" id="KW-0028">Amino-acid biosynthesis</keyword>
<evidence type="ECO:0000256" key="3">
    <source>
        <dbReference type="ARBA" id="ARBA00022888"/>
    </source>
</evidence>
<keyword evidence="7" id="KW-1185">Reference proteome</keyword>
<dbReference type="InterPro" id="IPR014729">
    <property type="entry name" value="Rossmann-like_a/b/a_fold"/>
</dbReference>
<dbReference type="EC" id="6.3.5.4" evidence="2"/>
<sequence length="606" mass="65099">MGAGLPPRPEGSRLLESPYATLWLLGDWPRHQVHVVDGPGWWCATLGEIAVDDAELARQARRFAAGLDPEPLPDRGGNAHVVWADDAKLLMCGDRAGTGLDFHTVHDGLAHFASSPSILADLRGTGIDDLWLALRLISPDAIPGATRSAFDDVAAVPAGSMLLIDDRQIGTAAPRPVVEPDAGLAEGATALRGALEGEIRARLSGTATADLSGGLDSSSVAALAARTATLTGLTLDAGQVDNDDVAHAARIASQLPSLRHETRLIPGEALPYSGLEDVVVTDEPWPDAVLSARTRWWHDQLRALGSTVHLNGDGGDVVLAGSLAYLADLPIGRLFDEARGWGQLRAVAPLPIALAAQRLAGQSPARARRKLAREMRQAVPGRRGPAGQMRWYRQPLTQWFTAGARADAAYALLSEAGSDHHDGLRAGDAIARANVWAFGRHQRLDQQIAEQHGLSIAAPFLTDTVVRACLSVPVAARTSVHAAKPLLQQALAGQVPDDVLVRSTKGNYTALHYRGIQHNRRALRDLLHRPRVAEHDLLDVAPVTGVLERAAGGIEIPLAAFGDVLATEVWLRGQEHRRRTRWIRQEEHRDVHPLPAGRRRDVHAHS</sequence>
<dbReference type="SUPFAM" id="SSF52402">
    <property type="entry name" value="Adenine nucleotide alpha hydrolases-like"/>
    <property type="match status" value="1"/>
</dbReference>
<feature type="domain" description="Asparagine synthetase" evidence="5">
    <location>
        <begin position="198"/>
        <end position="555"/>
    </location>
</feature>
<dbReference type="Pfam" id="PF00733">
    <property type="entry name" value="Asn_synthase"/>
    <property type="match status" value="1"/>
</dbReference>
<name>A0ABP4ZVX6_9MICO</name>